<dbReference type="Gene3D" id="3.40.50.1820">
    <property type="entry name" value="alpha/beta hydrolase"/>
    <property type="match status" value="1"/>
</dbReference>
<reference evidence="7 8" key="1">
    <citation type="submission" date="2019-07" db="EMBL/GenBank/DDBJ databases">
        <title>Finished genome of Venturia effusa.</title>
        <authorList>
            <person name="Young C.A."/>
            <person name="Cox M.P."/>
            <person name="Ganley A.R.D."/>
            <person name="David W.J."/>
        </authorList>
    </citation>
    <scope>NUCLEOTIDE SEQUENCE [LARGE SCALE GENOMIC DNA]</scope>
    <source>
        <strain evidence="8">albino</strain>
    </source>
</reference>
<dbReference type="PANTHER" id="PTHR11802:SF432">
    <property type="entry name" value="Y, PUTATIVE-RELATED"/>
    <property type="match status" value="1"/>
</dbReference>
<dbReference type="PRINTS" id="PR00724">
    <property type="entry name" value="CRBOXYPTASEC"/>
</dbReference>
<evidence type="ECO:0000256" key="3">
    <source>
        <dbReference type="ARBA" id="ARBA00022670"/>
    </source>
</evidence>
<keyword evidence="6" id="KW-0732">Signal</keyword>
<feature type="signal peptide" evidence="6">
    <location>
        <begin position="1"/>
        <end position="20"/>
    </location>
</feature>
<evidence type="ECO:0000256" key="1">
    <source>
        <dbReference type="ARBA" id="ARBA00009431"/>
    </source>
</evidence>
<evidence type="ECO:0008006" key="9">
    <source>
        <dbReference type="Google" id="ProtNLM"/>
    </source>
</evidence>
<name>A0A517L8F4_9PEZI</name>
<comment type="similarity">
    <text evidence="1">Belongs to the peptidase S10 family.</text>
</comment>
<protein>
    <recommendedName>
        <fullName evidence="9">Serine carboxypeptidase</fullName>
    </recommendedName>
</protein>
<organism evidence="7 8">
    <name type="scientific">Venturia effusa</name>
    <dbReference type="NCBI Taxonomy" id="50376"/>
    <lineage>
        <taxon>Eukaryota</taxon>
        <taxon>Fungi</taxon>
        <taxon>Dikarya</taxon>
        <taxon>Ascomycota</taxon>
        <taxon>Pezizomycotina</taxon>
        <taxon>Dothideomycetes</taxon>
        <taxon>Pleosporomycetidae</taxon>
        <taxon>Venturiales</taxon>
        <taxon>Venturiaceae</taxon>
        <taxon>Venturia</taxon>
    </lineage>
</organism>
<evidence type="ECO:0000313" key="8">
    <source>
        <dbReference type="Proteomes" id="UP000316270"/>
    </source>
</evidence>
<evidence type="ECO:0000256" key="5">
    <source>
        <dbReference type="ARBA" id="ARBA00023180"/>
    </source>
</evidence>
<dbReference type="InterPro" id="IPR029058">
    <property type="entry name" value="AB_hydrolase_fold"/>
</dbReference>
<dbReference type="InterPro" id="IPR001563">
    <property type="entry name" value="Peptidase_S10"/>
</dbReference>
<sequence length="355" mass="37913">MLRLLSSCLAHLFSLSQVAATGLPPPATLTGTSSTGYAFAIREQKASLCNAGSTQWTGTVRVSPEKNLFFWFFESRNNPSGDPTILWLSGGPAASSMMSLFAEVGPCTTDGTKTYQLGTSWSSKANLLFVDQPSGTGFSTVSRASAAPTTLAVAAQDMNTFLQVFQTSIFPPLSNQTMHFAGESFAGRYVPAYTKHIVGKQKSKAQDAVPGKIGSLILVNAVIDQLQNTLGQVQHFCSANAGENGVGSGFNATACAAMRKGVSECERQDQACRDTSSLSNCRRAYSTCENGIGRYFQNDVRPGGRNPYDGINFELNSRWSAAGDPLLPATKDLGYVLDQTDIKVLIVNGNHDVIM</sequence>
<keyword evidence="3" id="KW-0645">Protease</keyword>
<dbReference type="Pfam" id="PF00450">
    <property type="entry name" value="Peptidase_S10"/>
    <property type="match status" value="1"/>
</dbReference>
<keyword evidence="5" id="KW-0325">Glycoprotein</keyword>
<keyword evidence="4" id="KW-0378">Hydrolase</keyword>
<evidence type="ECO:0000256" key="6">
    <source>
        <dbReference type="SAM" id="SignalP"/>
    </source>
</evidence>
<dbReference type="Proteomes" id="UP000316270">
    <property type="component" value="Chromosome 7"/>
</dbReference>
<dbReference type="STRING" id="50376.A0A517L8F4"/>
<proteinExistence type="inferred from homology"/>
<evidence type="ECO:0000256" key="2">
    <source>
        <dbReference type="ARBA" id="ARBA00022645"/>
    </source>
</evidence>
<dbReference type="OrthoDB" id="443318at2759"/>
<evidence type="ECO:0000256" key="4">
    <source>
        <dbReference type="ARBA" id="ARBA00022801"/>
    </source>
</evidence>
<dbReference type="GO" id="GO:0004185">
    <property type="term" value="F:serine-type carboxypeptidase activity"/>
    <property type="evidence" value="ECO:0007669"/>
    <property type="project" value="InterPro"/>
</dbReference>
<keyword evidence="2" id="KW-0121">Carboxypeptidase</keyword>
<keyword evidence="8" id="KW-1185">Reference proteome</keyword>
<dbReference type="Gene3D" id="1.10.287.410">
    <property type="match status" value="1"/>
</dbReference>
<accession>A0A517L8F4</accession>
<dbReference type="AlphaFoldDB" id="A0A517L8F4"/>
<dbReference type="GO" id="GO:0000324">
    <property type="term" value="C:fungal-type vacuole"/>
    <property type="evidence" value="ECO:0007669"/>
    <property type="project" value="TreeGrafter"/>
</dbReference>
<dbReference type="GO" id="GO:0006508">
    <property type="term" value="P:proteolysis"/>
    <property type="evidence" value="ECO:0007669"/>
    <property type="project" value="UniProtKB-KW"/>
</dbReference>
<evidence type="ECO:0000313" key="7">
    <source>
        <dbReference type="EMBL" id="QDS71912.1"/>
    </source>
</evidence>
<gene>
    <name evidence="7" type="ORF">FKW77_000434</name>
</gene>
<dbReference type="EMBL" id="CP042191">
    <property type="protein sequence ID" value="QDS71912.1"/>
    <property type="molecule type" value="Genomic_DNA"/>
</dbReference>
<feature type="chain" id="PRO_5021854883" description="Serine carboxypeptidase" evidence="6">
    <location>
        <begin position="21"/>
        <end position="355"/>
    </location>
</feature>
<dbReference type="SUPFAM" id="SSF53474">
    <property type="entry name" value="alpha/beta-Hydrolases"/>
    <property type="match status" value="1"/>
</dbReference>
<dbReference type="PANTHER" id="PTHR11802">
    <property type="entry name" value="SERINE PROTEASE FAMILY S10 SERINE CARBOXYPEPTIDASE"/>
    <property type="match status" value="1"/>
</dbReference>